<evidence type="ECO:0000313" key="7">
    <source>
        <dbReference type="Proteomes" id="UP000324479"/>
    </source>
</evidence>
<name>A0A5M6DA90_9BACT</name>
<dbReference type="CDD" id="cd01129">
    <property type="entry name" value="PulE-GspE-like"/>
    <property type="match status" value="1"/>
</dbReference>
<organism evidence="6 7">
    <name type="scientific">Roseiconus nitratireducens</name>
    <dbReference type="NCBI Taxonomy" id="2605748"/>
    <lineage>
        <taxon>Bacteria</taxon>
        <taxon>Pseudomonadati</taxon>
        <taxon>Planctomycetota</taxon>
        <taxon>Planctomycetia</taxon>
        <taxon>Pirellulales</taxon>
        <taxon>Pirellulaceae</taxon>
        <taxon>Roseiconus</taxon>
    </lineage>
</organism>
<sequence length="429" mass="47049">MAHPTDPRNPATGRFMNQPPQILPSVSAPKTPQKDDASSEKSSGENVAFCDSIFAKAFQAGASDIHFEPFEQAFRVRIRVDGTLSQIAAGPAADYPQISSRVKILSELDIAERRRPQEGRMRLVIDGRSVDYRVSSVPTRFGEKIVLRVVDATGLKADLTQLGMNAKEAQLMAEATSQQYGMCLVTGPTGSGKTTTLYSAINRLNHMDRNISTIEDPVEFNVFGITQISVRRDLNMDFAQLLRLLLRQDPDVILVGEIRDTETARTSFQAAMTGHMVLSTLHTNDTVSAIARLRDMDIEPFLITAALNLVVAQRLVRRICQHCKAPVNVSAAQLKALGIGEKQAAQASFHRGRGCPKCNGSGCRGRIAIFEMLSISSAIRDMIFENASTELLRQQAIKEGMRTLRISALSKAFQGLITLEEASLFTGRT</sequence>
<keyword evidence="2" id="KW-0547">Nucleotide-binding</keyword>
<dbReference type="GO" id="GO:0005886">
    <property type="term" value="C:plasma membrane"/>
    <property type="evidence" value="ECO:0007669"/>
    <property type="project" value="TreeGrafter"/>
</dbReference>
<dbReference type="Gene3D" id="3.40.50.300">
    <property type="entry name" value="P-loop containing nucleotide triphosphate hydrolases"/>
    <property type="match status" value="1"/>
</dbReference>
<evidence type="ECO:0000256" key="1">
    <source>
        <dbReference type="ARBA" id="ARBA00006611"/>
    </source>
</evidence>
<reference evidence="6 7" key="1">
    <citation type="submission" date="2019-08" db="EMBL/GenBank/DDBJ databases">
        <authorList>
            <person name="Dhanesh K."/>
            <person name="Kumar G."/>
            <person name="Sasikala C."/>
            <person name="Venkata Ramana C."/>
        </authorList>
    </citation>
    <scope>NUCLEOTIDE SEQUENCE [LARGE SCALE GENOMIC DNA]</scope>
    <source>
        <strain evidence="6 7">JC645</strain>
    </source>
</reference>
<evidence type="ECO:0000256" key="2">
    <source>
        <dbReference type="ARBA" id="ARBA00022741"/>
    </source>
</evidence>
<dbReference type="Gene3D" id="3.30.450.90">
    <property type="match status" value="1"/>
</dbReference>
<gene>
    <name evidence="6" type="ORF">FYK55_09030</name>
</gene>
<proteinExistence type="inferred from homology"/>
<dbReference type="GO" id="GO:0005524">
    <property type="term" value="F:ATP binding"/>
    <property type="evidence" value="ECO:0007669"/>
    <property type="project" value="UniProtKB-KW"/>
</dbReference>
<feature type="compositionally biased region" description="Basic and acidic residues" evidence="4">
    <location>
        <begin position="32"/>
        <end position="43"/>
    </location>
</feature>
<dbReference type="AlphaFoldDB" id="A0A5M6DA90"/>
<dbReference type="SUPFAM" id="SSF52540">
    <property type="entry name" value="P-loop containing nucleoside triphosphate hydrolases"/>
    <property type="match status" value="1"/>
</dbReference>
<dbReference type="GO" id="GO:0016887">
    <property type="term" value="F:ATP hydrolysis activity"/>
    <property type="evidence" value="ECO:0007669"/>
    <property type="project" value="TreeGrafter"/>
</dbReference>
<accession>A0A5M6DA90</accession>
<dbReference type="Proteomes" id="UP000324479">
    <property type="component" value="Unassembled WGS sequence"/>
</dbReference>
<evidence type="ECO:0000313" key="6">
    <source>
        <dbReference type="EMBL" id="KAA5544464.1"/>
    </source>
</evidence>
<comment type="similarity">
    <text evidence="1">Belongs to the GSP E family.</text>
</comment>
<dbReference type="PANTHER" id="PTHR30258">
    <property type="entry name" value="TYPE II SECRETION SYSTEM PROTEIN GSPE-RELATED"/>
    <property type="match status" value="1"/>
</dbReference>
<dbReference type="PROSITE" id="PS00662">
    <property type="entry name" value="T2SP_E"/>
    <property type="match status" value="1"/>
</dbReference>
<protein>
    <submittedName>
        <fullName evidence="6">Type II/IV secretion system protein</fullName>
    </submittedName>
</protein>
<dbReference type="InterPro" id="IPR027417">
    <property type="entry name" value="P-loop_NTPase"/>
</dbReference>
<dbReference type="FunFam" id="3.40.50.300:FF:000398">
    <property type="entry name" value="Type IV pilus assembly ATPase PilB"/>
    <property type="match status" value="1"/>
</dbReference>
<dbReference type="EMBL" id="VWOX01000004">
    <property type="protein sequence ID" value="KAA5544464.1"/>
    <property type="molecule type" value="Genomic_DNA"/>
</dbReference>
<evidence type="ECO:0000259" key="5">
    <source>
        <dbReference type="PROSITE" id="PS00662"/>
    </source>
</evidence>
<feature type="region of interest" description="Disordered" evidence="4">
    <location>
        <begin position="1"/>
        <end position="43"/>
    </location>
</feature>
<dbReference type="PANTHER" id="PTHR30258:SF1">
    <property type="entry name" value="PROTEIN TRANSPORT PROTEIN HOFB HOMOLOG"/>
    <property type="match status" value="1"/>
</dbReference>
<dbReference type="InterPro" id="IPR001482">
    <property type="entry name" value="T2SS/T4SS_dom"/>
</dbReference>
<keyword evidence="7" id="KW-1185">Reference proteome</keyword>
<feature type="domain" description="Bacterial type II secretion system protein E" evidence="5">
    <location>
        <begin position="246"/>
        <end position="260"/>
    </location>
</feature>
<evidence type="ECO:0000256" key="3">
    <source>
        <dbReference type="ARBA" id="ARBA00022840"/>
    </source>
</evidence>
<keyword evidence="3" id="KW-0067">ATP-binding</keyword>
<dbReference type="Pfam" id="PF00437">
    <property type="entry name" value="T2SSE"/>
    <property type="match status" value="1"/>
</dbReference>
<evidence type="ECO:0000256" key="4">
    <source>
        <dbReference type="SAM" id="MobiDB-lite"/>
    </source>
</evidence>
<comment type="caution">
    <text evidence="6">The sequence shown here is derived from an EMBL/GenBank/DDBJ whole genome shotgun (WGS) entry which is preliminary data.</text>
</comment>